<reference evidence="1 2" key="1">
    <citation type="submission" date="2017-12" db="EMBL/GenBank/DDBJ databases">
        <title>High-resolution comparative analysis of great ape genomes.</title>
        <authorList>
            <person name="Pollen A."/>
            <person name="Hastie A."/>
            <person name="Hormozdiari F."/>
            <person name="Dougherty M."/>
            <person name="Liu R."/>
            <person name="Chaisson M."/>
            <person name="Hoppe E."/>
            <person name="Hill C."/>
            <person name="Pang A."/>
            <person name="Hillier L."/>
            <person name="Baker C."/>
            <person name="Armstrong J."/>
            <person name="Shendure J."/>
            <person name="Paten B."/>
            <person name="Wilson R."/>
            <person name="Chao H."/>
            <person name="Schneider V."/>
            <person name="Ventura M."/>
            <person name="Kronenberg Z."/>
            <person name="Murali S."/>
            <person name="Gordon D."/>
            <person name="Cantsilieris S."/>
            <person name="Munson K."/>
            <person name="Nelson B."/>
            <person name="Raja A."/>
            <person name="Underwood J."/>
            <person name="Diekhans M."/>
            <person name="Fiddes I."/>
            <person name="Haussler D."/>
            <person name="Eichler E."/>
        </authorList>
    </citation>
    <scope>NUCLEOTIDE SEQUENCE [LARGE SCALE GENOMIC DNA]</scope>
    <source>
        <strain evidence="1">Yerkes chimp pedigree #C0471</strain>
    </source>
</reference>
<accession>A0A2J8LRC6</accession>
<comment type="caution">
    <text evidence="1">The sequence shown here is derived from an EMBL/GenBank/DDBJ whole genome shotgun (WGS) entry which is preliminary data.</text>
</comment>
<dbReference type="Proteomes" id="UP000236370">
    <property type="component" value="Unassembled WGS sequence"/>
</dbReference>
<name>A0A2J8LRC6_PANTR</name>
<protein>
    <submittedName>
        <fullName evidence="1">REEP2 isoform 7</fullName>
    </submittedName>
</protein>
<organism evidence="1 2">
    <name type="scientific">Pan troglodytes</name>
    <name type="common">Chimpanzee</name>
    <dbReference type="NCBI Taxonomy" id="9598"/>
    <lineage>
        <taxon>Eukaryota</taxon>
        <taxon>Metazoa</taxon>
        <taxon>Chordata</taxon>
        <taxon>Craniata</taxon>
        <taxon>Vertebrata</taxon>
        <taxon>Euteleostomi</taxon>
        <taxon>Mammalia</taxon>
        <taxon>Eutheria</taxon>
        <taxon>Euarchontoglires</taxon>
        <taxon>Primates</taxon>
        <taxon>Haplorrhini</taxon>
        <taxon>Catarrhini</taxon>
        <taxon>Hominidae</taxon>
        <taxon>Pan</taxon>
    </lineage>
</organism>
<dbReference type="EMBL" id="NBAG03000279">
    <property type="protein sequence ID" value="PNI49789.1"/>
    <property type="molecule type" value="Genomic_DNA"/>
</dbReference>
<gene>
    <name evidence="1" type="ORF">CK820_G0026627</name>
</gene>
<evidence type="ECO:0000313" key="2">
    <source>
        <dbReference type="Proteomes" id="UP000236370"/>
    </source>
</evidence>
<dbReference type="AlphaFoldDB" id="A0A2J8LRC6"/>
<evidence type="ECO:0000313" key="1">
    <source>
        <dbReference type="EMBL" id="PNI49789.1"/>
    </source>
</evidence>
<proteinExistence type="predicted"/>
<sequence>MVSWIISRLVVLIFGTLYPAYSSYKAVKTKNVKEYVPLLL</sequence>